<dbReference type="Pfam" id="PF21091">
    <property type="entry name" value="SPT16_C"/>
    <property type="match status" value="1"/>
</dbReference>
<feature type="domain" description="Histone chaperone RTT106/FACT complex subunit SPT16-like middle" evidence="14">
    <location>
        <begin position="829"/>
        <end position="930"/>
    </location>
</feature>
<evidence type="ECO:0000256" key="4">
    <source>
        <dbReference type="ARBA" id="ARBA00022763"/>
    </source>
</evidence>
<proteinExistence type="inferred from homology"/>
<feature type="compositionally biased region" description="Acidic residues" evidence="11">
    <location>
        <begin position="1019"/>
        <end position="1039"/>
    </location>
</feature>
<feature type="compositionally biased region" description="Low complexity" evidence="11">
    <location>
        <begin position="1070"/>
        <end position="1092"/>
    </location>
</feature>
<dbReference type="PhylomeDB" id="R7QRF8"/>
<comment type="subunit">
    <text evidence="10">Component of the FACT complex.</text>
</comment>
<evidence type="ECO:0000313" key="15">
    <source>
        <dbReference type="EMBL" id="CDF41067.1"/>
    </source>
</evidence>
<dbReference type="InterPro" id="IPR036005">
    <property type="entry name" value="Creatinase/aminopeptidase-like"/>
</dbReference>
<dbReference type="InterPro" id="IPR011993">
    <property type="entry name" value="PH-like_dom_sf"/>
</dbReference>
<dbReference type="FunFam" id="2.30.29.30:FF:000017">
    <property type="entry name" value="FACT complex subunit SPT16"/>
    <property type="match status" value="1"/>
</dbReference>
<reference evidence="16" key="1">
    <citation type="journal article" date="2013" name="Proc. Natl. Acad. Sci. U.S.A.">
        <title>Genome structure and metabolic features in the red seaweed Chondrus crispus shed light on evolution of the Archaeplastida.</title>
        <authorList>
            <person name="Collen J."/>
            <person name="Porcel B."/>
            <person name="Carre W."/>
            <person name="Ball S.G."/>
            <person name="Chaparro C."/>
            <person name="Tonon T."/>
            <person name="Barbeyron T."/>
            <person name="Michel G."/>
            <person name="Noel B."/>
            <person name="Valentin K."/>
            <person name="Elias M."/>
            <person name="Artiguenave F."/>
            <person name="Arun A."/>
            <person name="Aury J.M."/>
            <person name="Barbosa-Neto J.F."/>
            <person name="Bothwell J.H."/>
            <person name="Bouget F.Y."/>
            <person name="Brillet L."/>
            <person name="Cabello-Hurtado F."/>
            <person name="Capella-Gutierrez S."/>
            <person name="Charrier B."/>
            <person name="Cladiere L."/>
            <person name="Cock J.M."/>
            <person name="Coelho S.M."/>
            <person name="Colleoni C."/>
            <person name="Czjzek M."/>
            <person name="Da Silva C."/>
            <person name="Delage L."/>
            <person name="Denoeud F."/>
            <person name="Deschamps P."/>
            <person name="Dittami S.M."/>
            <person name="Gabaldon T."/>
            <person name="Gachon C.M."/>
            <person name="Groisillier A."/>
            <person name="Herve C."/>
            <person name="Jabbari K."/>
            <person name="Katinka M."/>
            <person name="Kloareg B."/>
            <person name="Kowalczyk N."/>
            <person name="Labadie K."/>
            <person name="Leblanc C."/>
            <person name="Lopez P.J."/>
            <person name="McLachlan D.H."/>
            <person name="Meslet-Cladiere L."/>
            <person name="Moustafa A."/>
            <person name="Nehr Z."/>
            <person name="Nyvall Collen P."/>
            <person name="Panaud O."/>
            <person name="Partensky F."/>
            <person name="Poulain J."/>
            <person name="Rensing S.A."/>
            <person name="Rousvoal S."/>
            <person name="Samson G."/>
            <person name="Symeonidi A."/>
            <person name="Weissenbach J."/>
            <person name="Zambounis A."/>
            <person name="Wincker P."/>
            <person name="Boyen C."/>
        </authorList>
    </citation>
    <scope>NUCLEOTIDE SEQUENCE [LARGE SCALE GENOMIC DNA]</scope>
    <source>
        <strain evidence="16">cv. Stackhouse</strain>
    </source>
</reference>
<feature type="compositionally biased region" description="Acidic residues" evidence="11">
    <location>
        <begin position="968"/>
        <end position="986"/>
    </location>
</feature>
<dbReference type="InterPro" id="IPR056595">
    <property type="entry name" value="Fact-SPT16_PH"/>
</dbReference>
<evidence type="ECO:0000256" key="9">
    <source>
        <dbReference type="ARBA" id="ARBA00023242"/>
    </source>
</evidence>
<feature type="region of interest" description="Disordered" evidence="11">
    <location>
        <begin position="962"/>
        <end position="1101"/>
    </location>
</feature>
<dbReference type="Pfam" id="PF14826">
    <property type="entry name" value="FACT-Spt16_Nlob"/>
    <property type="match status" value="1"/>
</dbReference>
<feature type="domain" description="FACT complex subunit SPT16 middle" evidence="13">
    <location>
        <begin position="550"/>
        <end position="713"/>
    </location>
</feature>
<dbReference type="InterPro" id="IPR000994">
    <property type="entry name" value="Pept_M24"/>
</dbReference>
<keyword evidence="2 10" id="KW-0158">Chromosome</keyword>
<evidence type="ECO:0000256" key="3">
    <source>
        <dbReference type="ARBA" id="ARBA00022705"/>
    </source>
</evidence>
<dbReference type="Pfam" id="PF00557">
    <property type="entry name" value="Peptidase_M24"/>
    <property type="match status" value="1"/>
</dbReference>
<evidence type="ECO:0000256" key="8">
    <source>
        <dbReference type="ARBA" id="ARBA00023204"/>
    </source>
</evidence>
<dbReference type="InterPro" id="IPR013953">
    <property type="entry name" value="FACT_SPT16_M"/>
</dbReference>
<feature type="region of interest" description="Disordered" evidence="11">
    <location>
        <begin position="442"/>
        <end position="474"/>
    </location>
</feature>
<gene>
    <name evidence="15" type="ORF">CHC_T00007677001</name>
</gene>
<keyword evidence="16" id="KW-1185">Reference proteome</keyword>
<evidence type="ECO:0000256" key="1">
    <source>
        <dbReference type="ARBA" id="ARBA00010779"/>
    </source>
</evidence>
<dbReference type="InterPro" id="IPR013719">
    <property type="entry name" value="RTT106/SPT16-like_middle_dom"/>
</dbReference>
<evidence type="ECO:0000256" key="7">
    <source>
        <dbReference type="ARBA" id="ARBA00023163"/>
    </source>
</evidence>
<dbReference type="Gene3D" id="2.30.29.150">
    <property type="match status" value="1"/>
</dbReference>
<comment type="function">
    <text evidence="10">Component of the FACT complex, a general chromatin factor that acts to reorganize nucleosomes. The FACT complex is involved in multiple processes that require DNA as a template such as mRNA elongation, DNA replication and DNA repair. During transcription elongation the FACT complex acts as a histone chaperone that both destabilizes and restores nucleosomal structure. It facilitates the passage of RNA polymerase II and transcription by promoting the dissociation of one histone H2A-H2B dimer from the nucleosome, then subsequently promotes the reestablishment of the nucleosome following the passage of RNA polymerase II.</text>
</comment>
<evidence type="ECO:0000256" key="10">
    <source>
        <dbReference type="RuleBase" id="RU367052"/>
    </source>
</evidence>
<dbReference type="OMA" id="YHINTIP"/>
<protein>
    <recommendedName>
        <fullName evidence="10">FACT complex subunit</fullName>
    </recommendedName>
</protein>
<evidence type="ECO:0000259" key="12">
    <source>
        <dbReference type="SMART" id="SM01285"/>
    </source>
</evidence>
<name>R7QRF8_CHOCR</name>
<dbReference type="InterPro" id="IPR040258">
    <property type="entry name" value="Spt16"/>
</dbReference>
<dbReference type="InterPro" id="IPR029148">
    <property type="entry name" value="FACT-SPT16_Nlobe"/>
</dbReference>
<dbReference type="InterPro" id="IPR029149">
    <property type="entry name" value="Creatin/AminoP/Spt16_N"/>
</dbReference>
<dbReference type="EMBL" id="HG002301">
    <property type="protein sequence ID" value="CDF41067.1"/>
    <property type="molecule type" value="Genomic_DNA"/>
</dbReference>
<dbReference type="Gene3D" id="3.40.350.10">
    <property type="entry name" value="Creatinase/prolidase N-terminal domain"/>
    <property type="match status" value="1"/>
</dbReference>
<dbReference type="GO" id="GO:0006260">
    <property type="term" value="P:DNA replication"/>
    <property type="evidence" value="ECO:0007669"/>
    <property type="project" value="UniProtKB-KW"/>
</dbReference>
<dbReference type="RefSeq" id="XP_005711361.1">
    <property type="nucleotide sequence ID" value="XM_005711304.1"/>
</dbReference>
<dbReference type="Proteomes" id="UP000012073">
    <property type="component" value="Unassembled WGS sequence"/>
</dbReference>
<dbReference type="GeneID" id="17319067"/>
<dbReference type="PANTHER" id="PTHR13980">
    <property type="entry name" value="CDC68 RELATED"/>
    <property type="match status" value="1"/>
</dbReference>
<sequence>MTAVDKFRQRFGKLWESWKSGTANGFSGSCAMLVATGVFGADEDIGYLKSFALVTWLFGAELQGCAVVLSKTTATLVFQNDDFPAFTPLSSSAKDGLPEINVLNATPIDKVKDAFEKAIAGDGSLAVLTKEIPNSEGPVAELVAKLSKAGTPVNVAPALAVVLAVKDEEEELRVKKASILSAHVMKTSLTEKIEKTIDMDRKVRHTTLSEIAEDAIMNPSKLKVPLKADFCDPCYPPIIQSADAKSPDRKFDLRPSAASSSEHLRFGCIVASIGARFNFYCSNISRTLLVNPSKTQEAVYDVVLAAQTAAIRALIPGSPLKVAYAAALQAIEKGTEEKKKKGFAMPNLITACAKNVGFGMGIEFRDSAHVLNVKNENKVKKGMVYNVSVGVQDLKDPENGMYAVLIGDTVHTRESKLGPDIFTSASRKDFKHISYFIGNEEDEEDNVEEVDVSKSRRTNGHALAENDGGRSRRRAAIDATQAAGTEEEDQKRRKHQEALAKKMLDRGRARLQGGDILTVDDAQVTKKKQLDEFRAYASIADFPKLKAQTIMVDMEAEAIIVPINGIPVPFHISTLKNANKSDEGQYSYLRINFHIPQTGGGRGIGRVSDNAPKFPEFDVSDGSSTAFVKEFTFRSSNPINLNDCLRKIKELRKRATEKATTAIAKQSLVTQQSLVLERGRRPFSLQSVSVRPPMAKGKNNVGHLEAHTNGFRYRCRSGSIDIIYANIRNAFFQEANRELLVVIHFHLKNDIMVGTKKTKDVQFYVQVMEAVVKLNENRRRRQFDQDELEEEQRERDLRNRTNRNFLKFTKDVEERYGLEFDLPYRQLQFTGAPKSVSVTLLPTVSCIVNLTEWPPCVLNLEDVEVAHFERVIFQLRMFDVVFVFKGFEDDPAASGKAAKDMWMRISSIPMEELTPLKRYLDEQNIKYYEGKASLQWNEVLKSIRNDLGQFYEDGGWNFLSLDGPTDFDGADPSDEDVDSLEGDAEFEPSQSEEAYGSEDESSDADSGSDASDAVKELEGNSDEGEVELSSDEEGLDWEELERKAQADDLRKGRTSDDDNDNRSRRRNAGRSRPSGSSNRRPSGSSNRRPTSSGKKRSRRER</sequence>
<keyword evidence="7 10" id="KW-0804">Transcription</keyword>
<keyword evidence="9 10" id="KW-0539">Nucleus</keyword>
<comment type="similarity">
    <text evidence="1 10">Belongs to the peptidase M24 family. SPT16 subfamily.</text>
</comment>
<keyword evidence="6" id="KW-0175">Coiled coil</keyword>
<dbReference type="FunFam" id="3.90.230.10:FF:000005">
    <property type="entry name" value="FACT complex subunit spt16"/>
    <property type="match status" value="1"/>
</dbReference>
<dbReference type="SMART" id="SM01286">
    <property type="entry name" value="SPT16"/>
    <property type="match status" value="1"/>
</dbReference>
<dbReference type="SMART" id="SM01285">
    <property type="entry name" value="FACT-Spt16_Nlob"/>
    <property type="match status" value="1"/>
</dbReference>
<dbReference type="GO" id="GO:0035101">
    <property type="term" value="C:FACT complex"/>
    <property type="evidence" value="ECO:0007669"/>
    <property type="project" value="UniProtKB-UniRule"/>
</dbReference>
<feature type="domain" description="FACT complex subunit SPT16 N-terminal lobe" evidence="12">
    <location>
        <begin position="4"/>
        <end position="159"/>
    </location>
</feature>
<dbReference type="Gene3D" id="2.30.29.30">
    <property type="entry name" value="Pleckstrin-homology domain (PH domain)/Phosphotyrosine-binding domain (PTB)"/>
    <property type="match status" value="1"/>
</dbReference>
<organism evidence="15 16">
    <name type="scientific">Chondrus crispus</name>
    <name type="common">Carrageen Irish moss</name>
    <name type="synonym">Polymorpha crispa</name>
    <dbReference type="NCBI Taxonomy" id="2769"/>
    <lineage>
        <taxon>Eukaryota</taxon>
        <taxon>Rhodophyta</taxon>
        <taxon>Florideophyceae</taxon>
        <taxon>Rhodymeniophycidae</taxon>
        <taxon>Gigartinales</taxon>
        <taxon>Gigartinaceae</taxon>
        <taxon>Chondrus</taxon>
    </lineage>
</organism>
<evidence type="ECO:0000313" key="16">
    <source>
        <dbReference type="Proteomes" id="UP000012073"/>
    </source>
</evidence>
<dbReference type="Gene3D" id="3.90.230.10">
    <property type="entry name" value="Creatinase/methionine aminopeptidase superfamily"/>
    <property type="match status" value="1"/>
</dbReference>
<dbReference type="PANTHER" id="PTHR13980:SF15">
    <property type="entry name" value="FACT COMPLEX SUBUNIT SPT16"/>
    <property type="match status" value="1"/>
</dbReference>
<dbReference type="KEGG" id="ccp:CHC_T00007677001"/>
<dbReference type="PROSITE" id="PS51257">
    <property type="entry name" value="PROKAR_LIPOPROTEIN"/>
    <property type="match status" value="1"/>
</dbReference>
<dbReference type="FunFam" id="2.30.29.210:FF:000001">
    <property type="entry name" value="FACT complex subunit spt16"/>
    <property type="match status" value="1"/>
</dbReference>
<evidence type="ECO:0000256" key="11">
    <source>
        <dbReference type="SAM" id="MobiDB-lite"/>
    </source>
</evidence>
<dbReference type="GO" id="GO:0010468">
    <property type="term" value="P:regulation of gene expression"/>
    <property type="evidence" value="ECO:0007669"/>
    <property type="project" value="UniProtKB-ARBA"/>
</dbReference>
<dbReference type="OrthoDB" id="10251642at2759"/>
<dbReference type="Pfam" id="PF08644">
    <property type="entry name" value="SPT16"/>
    <property type="match status" value="1"/>
</dbReference>
<evidence type="ECO:0000259" key="14">
    <source>
        <dbReference type="SMART" id="SM01287"/>
    </source>
</evidence>
<dbReference type="SMART" id="SM01287">
    <property type="entry name" value="Rtt106"/>
    <property type="match status" value="1"/>
</dbReference>
<keyword evidence="4 10" id="KW-0227">DNA damage</keyword>
<accession>R7QRF8</accession>
<dbReference type="Gramene" id="CDF41067">
    <property type="protein sequence ID" value="CDF41067"/>
    <property type="gene ID" value="CHC_T00007677001"/>
</dbReference>
<dbReference type="GO" id="GO:0006368">
    <property type="term" value="P:transcription elongation by RNA polymerase II"/>
    <property type="evidence" value="ECO:0007669"/>
    <property type="project" value="TreeGrafter"/>
</dbReference>
<dbReference type="Pfam" id="PF08512">
    <property type="entry name" value="Rttp106-like_middle"/>
    <property type="match status" value="1"/>
</dbReference>
<keyword evidence="3 10" id="KW-0235">DNA replication</keyword>
<keyword evidence="8 10" id="KW-0234">DNA repair</keyword>
<evidence type="ECO:0000256" key="2">
    <source>
        <dbReference type="ARBA" id="ARBA00022454"/>
    </source>
</evidence>
<dbReference type="SUPFAM" id="SSF55920">
    <property type="entry name" value="Creatinase/aminopeptidase"/>
    <property type="match status" value="1"/>
</dbReference>
<feature type="compositionally biased region" description="Basic and acidic residues" evidence="11">
    <location>
        <begin position="1040"/>
        <end position="1062"/>
    </location>
</feature>
<keyword evidence="5 10" id="KW-0805">Transcription regulation</keyword>
<dbReference type="GO" id="GO:0031491">
    <property type="term" value="F:nucleosome binding"/>
    <property type="evidence" value="ECO:0007669"/>
    <property type="project" value="TreeGrafter"/>
</dbReference>
<dbReference type="Pfam" id="PF24824">
    <property type="entry name" value="PH_SPT16"/>
    <property type="match status" value="1"/>
</dbReference>
<dbReference type="InterPro" id="IPR048969">
    <property type="entry name" value="FACT_SPT16_C"/>
</dbReference>
<evidence type="ECO:0000259" key="13">
    <source>
        <dbReference type="SMART" id="SM01286"/>
    </source>
</evidence>
<dbReference type="GO" id="GO:0006281">
    <property type="term" value="P:DNA repair"/>
    <property type="evidence" value="ECO:0007669"/>
    <property type="project" value="UniProtKB-UniRule"/>
</dbReference>
<evidence type="ECO:0000256" key="5">
    <source>
        <dbReference type="ARBA" id="ARBA00023015"/>
    </source>
</evidence>
<dbReference type="AlphaFoldDB" id="R7QRF8"/>
<comment type="subcellular location">
    <subcellularLocation>
        <location evidence="10">Nucleus</location>
    </subcellularLocation>
    <subcellularLocation>
        <location evidence="10">Chromosome</location>
    </subcellularLocation>
</comment>
<dbReference type="STRING" id="2769.R7QRF8"/>
<evidence type="ECO:0000256" key="6">
    <source>
        <dbReference type="ARBA" id="ARBA00023054"/>
    </source>
</evidence>
<dbReference type="Gene3D" id="2.30.29.210">
    <property type="entry name" value="FACT complex subunit Spt16p/Cdc68p"/>
    <property type="match status" value="1"/>
</dbReference>